<proteinExistence type="predicted"/>
<feature type="transmembrane region" description="Helical" evidence="1">
    <location>
        <begin position="42"/>
        <end position="65"/>
    </location>
</feature>
<evidence type="ECO:0000313" key="2">
    <source>
        <dbReference type="EMBL" id="AYF92801.1"/>
    </source>
</evidence>
<name>A0A387AU00_9LACO</name>
<dbReference type="OrthoDB" id="1651016at2"/>
<sequence length="71" mass="8378">MVLSNINSFLDLIVQLFFIGLAFWCLNDIHLEKYVRMHVNQFRILIILLSIVLGYIPGSFFIWIINLTINH</sequence>
<dbReference type="AlphaFoldDB" id="A0A387AU00"/>
<gene>
    <name evidence="2" type="ORF">D7I45_04625</name>
</gene>
<feature type="transmembrane region" description="Helical" evidence="1">
    <location>
        <begin position="12"/>
        <end position="30"/>
    </location>
</feature>
<reference evidence="2 3" key="1">
    <citation type="submission" date="2018-09" db="EMBL/GenBank/DDBJ databases">
        <title>Genome sequencing of strain BHWM-4.</title>
        <authorList>
            <person name="Heo J."/>
            <person name="Kim S.-J."/>
            <person name="Kwon S.-W."/>
        </authorList>
    </citation>
    <scope>NUCLEOTIDE SEQUENCE [LARGE SCALE GENOMIC DNA]</scope>
    <source>
        <strain evidence="2 3">BHWM-4</strain>
    </source>
</reference>
<protein>
    <submittedName>
        <fullName evidence="2">DUF1146 domain-containing protein</fullName>
    </submittedName>
</protein>
<keyword evidence="1" id="KW-0812">Transmembrane</keyword>
<evidence type="ECO:0000313" key="3">
    <source>
        <dbReference type="Proteomes" id="UP000272003"/>
    </source>
</evidence>
<dbReference type="Proteomes" id="UP000272003">
    <property type="component" value="Chromosome"/>
</dbReference>
<dbReference type="InterPro" id="IPR009526">
    <property type="entry name" value="DUF1146"/>
</dbReference>
<dbReference type="NCBIfam" id="TIGR02327">
    <property type="entry name" value="int_mem_ywzB"/>
    <property type="match status" value="1"/>
</dbReference>
<evidence type="ECO:0000256" key="1">
    <source>
        <dbReference type="SAM" id="Phobius"/>
    </source>
</evidence>
<dbReference type="KEGG" id="abom:D7I45_04625"/>
<dbReference type="EMBL" id="CP032626">
    <property type="protein sequence ID" value="AYF92801.1"/>
    <property type="molecule type" value="Genomic_DNA"/>
</dbReference>
<keyword evidence="3" id="KW-1185">Reference proteome</keyword>
<keyword evidence="1" id="KW-1133">Transmembrane helix</keyword>
<keyword evidence="1" id="KW-0472">Membrane</keyword>
<accession>A0A387AU00</accession>
<dbReference type="Pfam" id="PF06612">
    <property type="entry name" value="DUF1146"/>
    <property type="match status" value="1"/>
</dbReference>
<organism evidence="2 3">
    <name type="scientific">Apilactobacillus bombintestini</name>
    <dbReference type="NCBI Taxonomy" id="2419772"/>
    <lineage>
        <taxon>Bacteria</taxon>
        <taxon>Bacillati</taxon>
        <taxon>Bacillota</taxon>
        <taxon>Bacilli</taxon>
        <taxon>Lactobacillales</taxon>
        <taxon>Lactobacillaceae</taxon>
        <taxon>Apilactobacillus</taxon>
    </lineage>
</organism>